<keyword evidence="2" id="KW-0479">Metal-binding</keyword>
<gene>
    <name evidence="4" type="ORF">B0I35DRAFT_475520</name>
</gene>
<comment type="similarity">
    <text evidence="1 2">Belongs to the iron/ascorbate-dependent oxidoreductase family.</text>
</comment>
<feature type="domain" description="Fe2OG dioxygenase" evidence="3">
    <location>
        <begin position="180"/>
        <end position="284"/>
    </location>
</feature>
<dbReference type="SUPFAM" id="SSF51197">
    <property type="entry name" value="Clavaminate synthase-like"/>
    <property type="match status" value="1"/>
</dbReference>
<dbReference type="PROSITE" id="PS51471">
    <property type="entry name" value="FE2OG_OXY"/>
    <property type="match status" value="1"/>
</dbReference>
<name>A0A8K0WU18_9HYPO</name>
<organism evidence="4 5">
    <name type="scientific">Stachybotrys elegans</name>
    <dbReference type="NCBI Taxonomy" id="80388"/>
    <lineage>
        <taxon>Eukaryota</taxon>
        <taxon>Fungi</taxon>
        <taxon>Dikarya</taxon>
        <taxon>Ascomycota</taxon>
        <taxon>Pezizomycotina</taxon>
        <taxon>Sordariomycetes</taxon>
        <taxon>Hypocreomycetidae</taxon>
        <taxon>Hypocreales</taxon>
        <taxon>Stachybotryaceae</taxon>
        <taxon>Stachybotrys</taxon>
    </lineage>
</organism>
<dbReference type="EMBL" id="JAGPNK010000003">
    <property type="protein sequence ID" value="KAH7324259.1"/>
    <property type="molecule type" value="Genomic_DNA"/>
</dbReference>
<evidence type="ECO:0000256" key="1">
    <source>
        <dbReference type="ARBA" id="ARBA00008056"/>
    </source>
</evidence>
<sequence length="344" mass="39591">MFDIEFAHPMRIPLAGLARLDPGALQLLEEAATQDGVFYLDPHMQDGSMPDPTRQDRAACLELANDLLKSSAYDLLQYDIDEVGRYKLDGYKPMGRNAGVTEKALDWFEAFLISHDQMCNDALDEQRISYPEAIESRRRFLKSHIDSFHQMGQVILQSLSVICHLDADESFCQRHRQNLQSISAFGVLRYPALDKESTHLCHGAHTDVGSITFLSTTDYGLQFQEPTSEAWRLIEPRDELLLVNIGDSLRFMSNMRFRSSLHRVVPFPRKANKDRYSWAYFMRPNYDAEFRDSEGKLWKSIEWHTAKYSVFRAPLSEQQASSILTGKKGYVGLWSRSREEDMES</sequence>
<protein>
    <submittedName>
        <fullName evidence="4">2OG-Fe(II) oxygenase family oxidoreductase</fullName>
    </submittedName>
</protein>
<evidence type="ECO:0000259" key="3">
    <source>
        <dbReference type="PROSITE" id="PS51471"/>
    </source>
</evidence>
<dbReference type="Proteomes" id="UP000813444">
    <property type="component" value="Unassembled WGS sequence"/>
</dbReference>
<evidence type="ECO:0000313" key="4">
    <source>
        <dbReference type="EMBL" id="KAH7324259.1"/>
    </source>
</evidence>
<dbReference type="InterPro" id="IPR005123">
    <property type="entry name" value="Oxoglu/Fe-dep_dioxygenase_dom"/>
</dbReference>
<dbReference type="AlphaFoldDB" id="A0A8K0WU18"/>
<comment type="caution">
    <text evidence="4">The sequence shown here is derived from an EMBL/GenBank/DDBJ whole genome shotgun (WGS) entry which is preliminary data.</text>
</comment>
<dbReference type="InterPro" id="IPR050231">
    <property type="entry name" value="Iron_ascorbate_oxido_reductase"/>
</dbReference>
<accession>A0A8K0WU18</accession>
<keyword evidence="2" id="KW-0408">Iron</keyword>
<keyword evidence="2" id="KW-0560">Oxidoreductase</keyword>
<reference evidence="4" key="1">
    <citation type="journal article" date="2021" name="Nat. Commun.">
        <title>Genetic determinants of endophytism in the Arabidopsis root mycobiome.</title>
        <authorList>
            <person name="Mesny F."/>
            <person name="Miyauchi S."/>
            <person name="Thiergart T."/>
            <person name="Pickel B."/>
            <person name="Atanasova L."/>
            <person name="Karlsson M."/>
            <person name="Huettel B."/>
            <person name="Barry K.W."/>
            <person name="Haridas S."/>
            <person name="Chen C."/>
            <person name="Bauer D."/>
            <person name="Andreopoulos W."/>
            <person name="Pangilinan J."/>
            <person name="LaButti K."/>
            <person name="Riley R."/>
            <person name="Lipzen A."/>
            <person name="Clum A."/>
            <person name="Drula E."/>
            <person name="Henrissat B."/>
            <person name="Kohler A."/>
            <person name="Grigoriev I.V."/>
            <person name="Martin F.M."/>
            <person name="Hacquard S."/>
        </authorList>
    </citation>
    <scope>NUCLEOTIDE SEQUENCE</scope>
    <source>
        <strain evidence="4">MPI-CAGE-CH-0235</strain>
    </source>
</reference>
<dbReference type="OrthoDB" id="288590at2759"/>
<proteinExistence type="inferred from homology"/>
<dbReference type="InterPro" id="IPR044861">
    <property type="entry name" value="IPNS-like_FE2OG_OXY"/>
</dbReference>
<dbReference type="GO" id="GO:0046872">
    <property type="term" value="F:metal ion binding"/>
    <property type="evidence" value="ECO:0007669"/>
    <property type="project" value="UniProtKB-KW"/>
</dbReference>
<dbReference type="Pfam" id="PF03171">
    <property type="entry name" value="2OG-FeII_Oxy"/>
    <property type="match status" value="1"/>
</dbReference>
<dbReference type="Gene3D" id="2.60.120.330">
    <property type="entry name" value="B-lactam Antibiotic, Isopenicillin N Synthase, Chain"/>
    <property type="match status" value="1"/>
</dbReference>
<evidence type="ECO:0000256" key="2">
    <source>
        <dbReference type="RuleBase" id="RU003682"/>
    </source>
</evidence>
<dbReference type="GO" id="GO:0016491">
    <property type="term" value="F:oxidoreductase activity"/>
    <property type="evidence" value="ECO:0007669"/>
    <property type="project" value="UniProtKB-KW"/>
</dbReference>
<dbReference type="PANTHER" id="PTHR47990">
    <property type="entry name" value="2-OXOGLUTARATE (2OG) AND FE(II)-DEPENDENT OXYGENASE SUPERFAMILY PROTEIN-RELATED"/>
    <property type="match status" value="1"/>
</dbReference>
<evidence type="ECO:0000313" key="5">
    <source>
        <dbReference type="Proteomes" id="UP000813444"/>
    </source>
</evidence>
<keyword evidence="5" id="KW-1185">Reference proteome</keyword>
<dbReference type="InterPro" id="IPR027443">
    <property type="entry name" value="IPNS-like_sf"/>
</dbReference>